<keyword evidence="3" id="KW-1185">Reference proteome</keyword>
<dbReference type="PANTHER" id="PTHR38123">
    <property type="entry name" value="CELL WALL SERINE-THREONINE-RICH GALACTOMANNOPROTEIN MP1 (AFU_ORTHOLOGUE AFUA_4G03240)"/>
    <property type="match status" value="1"/>
</dbReference>
<sequence>MKFATLITILATISGAYSMVIKRDTPVKKVITDLTAAFDKLDTAAIAFDGNVQPVVNAADYVISLIGSGQTIAEGAAPIGLGDAATLLDPIKELDGHIKTFFNDLKGRVGDVGKAKQCDVALGKLGTINSTCQKLIGAIVDKVTSTFAKAQAKPYFDDIKNLLAQSQDLFVKGNCVNAS</sequence>
<protein>
    <submittedName>
        <fullName evidence="2">Uncharacterized protein</fullName>
    </submittedName>
</protein>
<comment type="caution">
    <text evidence="2">The sequence shown here is derived from an EMBL/GenBank/DDBJ whole genome shotgun (WGS) entry which is preliminary data.</text>
</comment>
<dbReference type="EMBL" id="JASJQH010000620">
    <property type="protein sequence ID" value="KAK9763518.1"/>
    <property type="molecule type" value="Genomic_DNA"/>
</dbReference>
<name>A0ABR2WPU2_9FUNG</name>
<evidence type="ECO:0000313" key="2">
    <source>
        <dbReference type="EMBL" id="KAK9763518.1"/>
    </source>
</evidence>
<evidence type="ECO:0000256" key="1">
    <source>
        <dbReference type="SAM" id="SignalP"/>
    </source>
</evidence>
<dbReference type="Proteomes" id="UP001479436">
    <property type="component" value="Unassembled WGS sequence"/>
</dbReference>
<proteinExistence type="predicted"/>
<dbReference type="Gene3D" id="1.20.1280.140">
    <property type="match status" value="1"/>
</dbReference>
<feature type="signal peptide" evidence="1">
    <location>
        <begin position="1"/>
        <end position="18"/>
    </location>
</feature>
<feature type="chain" id="PRO_5045083680" evidence="1">
    <location>
        <begin position="19"/>
        <end position="179"/>
    </location>
</feature>
<accession>A0ABR2WPU2</accession>
<dbReference type="InterPro" id="IPR021054">
    <property type="entry name" value="Cell_wall_mannoprotein_1"/>
</dbReference>
<reference evidence="2 3" key="1">
    <citation type="submission" date="2023-04" db="EMBL/GenBank/DDBJ databases">
        <title>Genome of Basidiobolus ranarum AG-B5.</title>
        <authorList>
            <person name="Stajich J.E."/>
            <person name="Carter-House D."/>
            <person name="Gryganskyi A."/>
        </authorList>
    </citation>
    <scope>NUCLEOTIDE SEQUENCE [LARGE SCALE GENOMIC DNA]</scope>
    <source>
        <strain evidence="2 3">AG-B5</strain>
    </source>
</reference>
<keyword evidence="1" id="KW-0732">Signal</keyword>
<dbReference type="PANTHER" id="PTHR38123:SF6">
    <property type="entry name" value="CELL WALL SERINE-THREONINE-RICH GALACTOMANNOPROTEIN MP1 (AFU_ORTHOLOGUE AFUA_4G03240)"/>
    <property type="match status" value="1"/>
</dbReference>
<dbReference type="Pfam" id="PF12296">
    <property type="entry name" value="HsbA"/>
    <property type="match status" value="1"/>
</dbReference>
<gene>
    <name evidence="2" type="ORF">K7432_009729</name>
</gene>
<organism evidence="2 3">
    <name type="scientific">Basidiobolus ranarum</name>
    <dbReference type="NCBI Taxonomy" id="34480"/>
    <lineage>
        <taxon>Eukaryota</taxon>
        <taxon>Fungi</taxon>
        <taxon>Fungi incertae sedis</taxon>
        <taxon>Zoopagomycota</taxon>
        <taxon>Entomophthoromycotina</taxon>
        <taxon>Basidiobolomycetes</taxon>
        <taxon>Basidiobolales</taxon>
        <taxon>Basidiobolaceae</taxon>
        <taxon>Basidiobolus</taxon>
    </lineage>
</organism>
<evidence type="ECO:0000313" key="3">
    <source>
        <dbReference type="Proteomes" id="UP001479436"/>
    </source>
</evidence>